<accession>A0A176VH88</accession>
<feature type="region of interest" description="Disordered" evidence="1">
    <location>
        <begin position="1"/>
        <end position="46"/>
    </location>
</feature>
<keyword evidence="3" id="KW-1185">Reference proteome</keyword>
<name>A0A176VH88_MARPO</name>
<protein>
    <submittedName>
        <fullName evidence="2">Uncharacterized protein</fullName>
    </submittedName>
</protein>
<feature type="compositionally biased region" description="Basic and acidic residues" evidence="1">
    <location>
        <begin position="1"/>
        <end position="10"/>
    </location>
</feature>
<comment type="caution">
    <text evidence="2">The sequence shown here is derived from an EMBL/GenBank/DDBJ whole genome shotgun (WGS) entry which is preliminary data.</text>
</comment>
<evidence type="ECO:0000256" key="1">
    <source>
        <dbReference type="SAM" id="MobiDB-lite"/>
    </source>
</evidence>
<dbReference type="AlphaFoldDB" id="A0A176VH88"/>
<organism evidence="2 3">
    <name type="scientific">Marchantia polymorpha subsp. ruderalis</name>
    <dbReference type="NCBI Taxonomy" id="1480154"/>
    <lineage>
        <taxon>Eukaryota</taxon>
        <taxon>Viridiplantae</taxon>
        <taxon>Streptophyta</taxon>
        <taxon>Embryophyta</taxon>
        <taxon>Marchantiophyta</taxon>
        <taxon>Marchantiopsida</taxon>
        <taxon>Marchantiidae</taxon>
        <taxon>Marchantiales</taxon>
        <taxon>Marchantiaceae</taxon>
        <taxon>Marchantia</taxon>
    </lineage>
</organism>
<gene>
    <name evidence="2" type="ORF">AXG93_3960s1210</name>
</gene>
<dbReference type="EMBL" id="LVLJ01003657">
    <property type="protein sequence ID" value="OAE20230.1"/>
    <property type="molecule type" value="Genomic_DNA"/>
</dbReference>
<evidence type="ECO:0000313" key="3">
    <source>
        <dbReference type="Proteomes" id="UP000077202"/>
    </source>
</evidence>
<proteinExistence type="predicted"/>
<evidence type="ECO:0000313" key="2">
    <source>
        <dbReference type="EMBL" id="OAE20230.1"/>
    </source>
</evidence>
<dbReference type="Proteomes" id="UP000077202">
    <property type="component" value="Unassembled WGS sequence"/>
</dbReference>
<feature type="region of interest" description="Disordered" evidence="1">
    <location>
        <begin position="83"/>
        <end position="117"/>
    </location>
</feature>
<reference evidence="2" key="1">
    <citation type="submission" date="2016-03" db="EMBL/GenBank/DDBJ databases">
        <title>Mechanisms controlling the formation of the plant cell surface in tip-growing cells are functionally conserved among land plants.</title>
        <authorList>
            <person name="Honkanen S."/>
            <person name="Jones V.A."/>
            <person name="Morieri G."/>
            <person name="Champion C."/>
            <person name="Hetherington A.J."/>
            <person name="Kelly S."/>
            <person name="Saint-Marcoux D."/>
            <person name="Proust H."/>
            <person name="Prescott H."/>
            <person name="Dolan L."/>
        </authorList>
    </citation>
    <scope>NUCLEOTIDE SEQUENCE [LARGE SCALE GENOMIC DNA]</scope>
    <source>
        <tissue evidence="2">Whole gametophyte</tissue>
    </source>
</reference>
<sequence>MHWDQEKRAEGAAANAPPAILLVGPSDTTDSWSHRESRAAAGRDTSGLVHVDQSVSRIAFTRSFPRRSSFVVLSRADSATFKAVAPRGPGTDHSATKKRKRGPPALPGSEFPAANPRARLSGSRRLGCCSPSASGIRADWALVRFLSLFFFTV</sequence>